<evidence type="ECO:0000313" key="3">
    <source>
        <dbReference type="EMBL" id="MDB7934944.1"/>
    </source>
</evidence>
<gene>
    <name evidence="2" type="ORF">ERS852411_00188</name>
    <name evidence="3" type="ORF">PNE06_17815</name>
</gene>
<dbReference type="RefSeq" id="WP_195384307.1">
    <property type="nucleotide sequence ID" value="NZ_BAABZG010000001.1"/>
</dbReference>
<evidence type="ECO:0000256" key="1">
    <source>
        <dbReference type="SAM" id="MobiDB-lite"/>
    </source>
</evidence>
<name>A0A173YBC0_FLAPL</name>
<dbReference type="SUPFAM" id="SSF52540">
    <property type="entry name" value="P-loop containing nucleoside triphosphate hydrolases"/>
    <property type="match status" value="1"/>
</dbReference>
<dbReference type="AlphaFoldDB" id="A0A173YBC0"/>
<dbReference type="Proteomes" id="UP001211173">
    <property type="component" value="Unassembled WGS sequence"/>
</dbReference>
<organism evidence="2 4">
    <name type="scientific">Flavonifractor plautii</name>
    <name type="common">Fusobacterium plautii</name>
    <dbReference type="NCBI Taxonomy" id="292800"/>
    <lineage>
        <taxon>Bacteria</taxon>
        <taxon>Bacillati</taxon>
        <taxon>Bacillota</taxon>
        <taxon>Clostridia</taxon>
        <taxon>Eubacteriales</taxon>
        <taxon>Oscillospiraceae</taxon>
        <taxon>Flavonifractor</taxon>
    </lineage>
</organism>
<protein>
    <submittedName>
        <fullName evidence="2">Uncharacterized protein</fullName>
    </submittedName>
</protein>
<sequence>MLLYLTSNQKSGLIDGAAHEMLMPSKKLVGKFSLKSFVTKDMRNYATAKFFLIDAACIEESGEDFTLALRSFQMMFSARIIVILSGCEDMSGCIQRLLSIGVVNLITAETLEDAADELREALSDEGMQRYVTPAPVSSQPEPQREPAPEPEAEIIPYRWNAKNVRIAVAGAQRRSGVTVTAFNLAAWLTARGAEVAYIEVNTNRHLQLLLNVYEAVPTGEHYVIDGIDGYLTNEPDRDYQFIIYDCGVIQTPTSVFREADHRLLCGSVLPYEIPAFHKALEVCGGLEVRPVAISVPGEFRAYCRELFGGEMEMAEASHDLFANRTNGRLYKRLIEPYIMGERRL</sequence>
<dbReference type="Gene3D" id="3.40.50.300">
    <property type="entry name" value="P-loop containing nucleotide triphosphate hydrolases"/>
    <property type="match status" value="1"/>
</dbReference>
<reference evidence="2 4" key="1">
    <citation type="submission" date="2015-09" db="EMBL/GenBank/DDBJ databases">
        <authorList>
            <consortium name="Pathogen Informatics"/>
        </authorList>
    </citation>
    <scope>NUCLEOTIDE SEQUENCE [LARGE SCALE GENOMIC DNA]</scope>
    <source>
        <strain evidence="2 4">2789STDY5608854</strain>
    </source>
</reference>
<reference evidence="3" key="2">
    <citation type="submission" date="2023-01" db="EMBL/GenBank/DDBJ databases">
        <title>Human gut microbiome strain richness.</title>
        <authorList>
            <person name="Chen-Liaw A."/>
        </authorList>
    </citation>
    <scope>NUCLEOTIDE SEQUENCE</scope>
    <source>
        <strain evidence="3">1001287st1_F4_1001285I_161205</strain>
    </source>
</reference>
<dbReference type="EMBL" id="JAQLWV010000033">
    <property type="protein sequence ID" value="MDB7934944.1"/>
    <property type="molecule type" value="Genomic_DNA"/>
</dbReference>
<dbReference type="InterPro" id="IPR027417">
    <property type="entry name" value="P-loop_NTPase"/>
</dbReference>
<evidence type="ECO:0000313" key="2">
    <source>
        <dbReference type="EMBL" id="CUN61204.1"/>
    </source>
</evidence>
<accession>A0A173YBC0</accession>
<evidence type="ECO:0000313" key="4">
    <source>
        <dbReference type="Proteomes" id="UP000095746"/>
    </source>
</evidence>
<dbReference type="Proteomes" id="UP000095746">
    <property type="component" value="Unassembled WGS sequence"/>
</dbReference>
<dbReference type="EMBL" id="CYZT01000005">
    <property type="protein sequence ID" value="CUN61204.1"/>
    <property type="molecule type" value="Genomic_DNA"/>
</dbReference>
<feature type="region of interest" description="Disordered" evidence="1">
    <location>
        <begin position="131"/>
        <end position="151"/>
    </location>
</feature>
<proteinExistence type="predicted"/>